<dbReference type="PRINTS" id="PR00449">
    <property type="entry name" value="RASTRNSFRMNG"/>
</dbReference>
<dbReference type="SUPFAM" id="SSF52540">
    <property type="entry name" value="P-loop containing nucleoside triphosphate hydrolases"/>
    <property type="match status" value="1"/>
</dbReference>
<dbReference type="EMBL" id="GEZM01061575">
    <property type="protein sequence ID" value="JAV70357.1"/>
    <property type="molecule type" value="Transcribed_RNA"/>
</dbReference>
<dbReference type="Gene3D" id="3.40.50.300">
    <property type="entry name" value="P-loop containing nucleotide triphosphate hydrolases"/>
    <property type="match status" value="1"/>
</dbReference>
<reference evidence="5" key="1">
    <citation type="journal article" date="2016" name="Sci. Rep.">
        <title>Molecular characterization of firefly nuptial gifts: a multi-omics approach sheds light on postcopulatory sexual selection.</title>
        <authorList>
            <person name="Al-Wathiqui N."/>
            <person name="Fallon T.R."/>
            <person name="South A."/>
            <person name="Weng J.K."/>
            <person name="Lewis S.M."/>
        </authorList>
    </citation>
    <scope>NUCLEOTIDE SEQUENCE</scope>
</reference>
<organism evidence="5">
    <name type="scientific">Photinus pyralis</name>
    <name type="common">Common eastern firefly</name>
    <name type="synonym">Lampyris pyralis</name>
    <dbReference type="NCBI Taxonomy" id="7054"/>
    <lineage>
        <taxon>Eukaryota</taxon>
        <taxon>Metazoa</taxon>
        <taxon>Ecdysozoa</taxon>
        <taxon>Arthropoda</taxon>
        <taxon>Hexapoda</taxon>
        <taxon>Insecta</taxon>
        <taxon>Pterygota</taxon>
        <taxon>Neoptera</taxon>
        <taxon>Endopterygota</taxon>
        <taxon>Coleoptera</taxon>
        <taxon>Polyphaga</taxon>
        <taxon>Elateriformia</taxon>
        <taxon>Elateroidea</taxon>
        <taxon>Lampyridae</taxon>
        <taxon>Lampyrinae</taxon>
        <taxon>Photinus</taxon>
    </lineage>
</organism>
<keyword evidence="2" id="KW-0547">Nucleotide-binding</keyword>
<accession>A0A1Y1LBT5</accession>
<evidence type="ECO:0000256" key="3">
    <source>
        <dbReference type="ARBA" id="ARBA00023134"/>
    </source>
</evidence>
<evidence type="ECO:0000313" key="5">
    <source>
        <dbReference type="EMBL" id="JAV70358.1"/>
    </source>
</evidence>
<dbReference type="EMBL" id="VVIM01000009">
    <property type="protein sequence ID" value="KAB0793712.1"/>
    <property type="molecule type" value="Genomic_DNA"/>
</dbReference>
<dbReference type="CDD" id="cd00882">
    <property type="entry name" value="Ras_like_GTPase"/>
    <property type="match status" value="1"/>
</dbReference>
<dbReference type="PROSITE" id="PS51421">
    <property type="entry name" value="RAS"/>
    <property type="match status" value="1"/>
</dbReference>
<dbReference type="SMART" id="SM00175">
    <property type="entry name" value="RAB"/>
    <property type="match status" value="1"/>
</dbReference>
<feature type="region of interest" description="Disordered" evidence="4">
    <location>
        <begin position="181"/>
        <end position="203"/>
    </location>
</feature>
<name>A0A1Y1LBT5_PHOPY</name>
<evidence type="ECO:0008006" key="8">
    <source>
        <dbReference type="Google" id="ProtNLM"/>
    </source>
</evidence>
<dbReference type="InterPro" id="IPR001806">
    <property type="entry name" value="Small_GTPase"/>
</dbReference>
<reference evidence="6 7" key="2">
    <citation type="journal article" date="2018" name="Elife">
        <title>Firefly genomes illuminate parallel origins of bioluminescence in beetles.</title>
        <authorList>
            <person name="Fallon T.R."/>
            <person name="Lower S.E."/>
            <person name="Chang C.H."/>
            <person name="Bessho-Uehara M."/>
            <person name="Martin G.J."/>
            <person name="Bewick A.J."/>
            <person name="Behringer M."/>
            <person name="Debat H.J."/>
            <person name="Wong I."/>
            <person name="Day J.C."/>
            <person name="Suvorov A."/>
            <person name="Silva C.J."/>
            <person name="Stanger-Hall K.F."/>
            <person name="Hall D.W."/>
            <person name="Schmitz R.J."/>
            <person name="Nelson D.R."/>
            <person name="Lewis S.M."/>
            <person name="Shigenobu S."/>
            <person name="Bybee S.M."/>
            <person name="Larracuente A.M."/>
            <person name="Oba Y."/>
            <person name="Weng J.K."/>
        </authorList>
    </citation>
    <scope>NUCLEOTIDE SEQUENCE [LARGE SCALE GENOMIC DNA]</scope>
    <source>
        <strain evidence="6">1611_PpyrPB1</strain>
        <tissue evidence="6">Whole body</tissue>
    </source>
</reference>
<dbReference type="GO" id="GO:0003924">
    <property type="term" value="F:GTPase activity"/>
    <property type="evidence" value="ECO:0007669"/>
    <property type="project" value="InterPro"/>
</dbReference>
<keyword evidence="7" id="KW-1185">Reference proteome</keyword>
<dbReference type="GO" id="GO:0032794">
    <property type="term" value="F:GTPase activating protein binding"/>
    <property type="evidence" value="ECO:0007669"/>
    <property type="project" value="TreeGrafter"/>
</dbReference>
<dbReference type="PROSITE" id="PS51419">
    <property type="entry name" value="RAB"/>
    <property type="match status" value="1"/>
</dbReference>
<proteinExistence type="inferred from homology"/>
<dbReference type="PANTHER" id="PTHR46152">
    <property type="entry name" value="NF-KAPPA-B INHIBITOR-INTERACTING RAS-LIKE PROTEIN"/>
    <property type="match status" value="1"/>
</dbReference>
<gene>
    <name evidence="6" type="ORF">PPYR_13332</name>
</gene>
<dbReference type="PANTHER" id="PTHR46152:SF3">
    <property type="entry name" value="NF-KAPPA-B INHIBITOR-INTERACTING RAS-LIKE PROTEIN"/>
    <property type="match status" value="1"/>
</dbReference>
<keyword evidence="3" id="KW-0342">GTP-binding</keyword>
<dbReference type="SMART" id="SM00173">
    <property type="entry name" value="RAS"/>
    <property type="match status" value="1"/>
</dbReference>
<dbReference type="FunCoup" id="A0A1Y1LBT5">
    <property type="interactions" value="40"/>
</dbReference>
<dbReference type="EMBL" id="GEZM01061574">
    <property type="protein sequence ID" value="JAV70358.1"/>
    <property type="molecule type" value="Transcribed_RNA"/>
</dbReference>
<dbReference type="OrthoDB" id="10002389at2759"/>
<comment type="similarity">
    <text evidence="1">Belongs to the small GTPase superfamily. Ras family. KappaB-Ras subfamily.</text>
</comment>
<evidence type="ECO:0000256" key="4">
    <source>
        <dbReference type="SAM" id="MobiDB-lite"/>
    </source>
</evidence>
<evidence type="ECO:0000313" key="6">
    <source>
        <dbReference type="EMBL" id="KAB0793712.1"/>
    </source>
</evidence>
<evidence type="ECO:0000256" key="1">
    <source>
        <dbReference type="ARBA" id="ARBA00008094"/>
    </source>
</evidence>
<dbReference type="GO" id="GO:0005525">
    <property type="term" value="F:GTP binding"/>
    <property type="evidence" value="ECO:0007669"/>
    <property type="project" value="UniProtKB-KW"/>
</dbReference>
<sequence>MGKPSKVVVCGMKGVGKTSILQQAIYGQLPNTSELFPTIEDIYVANIETDRGTREKIRFYDTAGIEKSQTSTANGTTSQQLPRHYLVLADGYIFVYDVENLESLDVLISLKKDIDKNKDKKEVTAIVIGNKSTNGSNPESESTLNKAIAWCSKEKIRHFNGSAKQRITLFEPFTYLSSKLNPPPSKSTFPQLSMGRKTSTRDN</sequence>
<reference evidence="6" key="3">
    <citation type="submission" date="2019-08" db="EMBL/GenBank/DDBJ databases">
        <authorList>
            <consortium name="Photinus pyralis genome working group"/>
            <person name="Fallon T.R."/>
            <person name="Sander Lower S.E."/>
            <person name="Weng J.-K."/>
        </authorList>
    </citation>
    <scope>NUCLEOTIDE SEQUENCE</scope>
    <source>
        <strain evidence="6">1611_PpyrPB1</strain>
        <tissue evidence="6">Whole body</tissue>
    </source>
</reference>
<dbReference type="InParanoid" id="A0A1Y1LBT5"/>
<dbReference type="Pfam" id="PF00071">
    <property type="entry name" value="Ras"/>
    <property type="match status" value="1"/>
</dbReference>
<dbReference type="GO" id="GO:0043124">
    <property type="term" value="P:negative regulation of canonical NF-kappaB signal transduction"/>
    <property type="evidence" value="ECO:0007669"/>
    <property type="project" value="InterPro"/>
</dbReference>
<dbReference type="Proteomes" id="UP000327044">
    <property type="component" value="Unassembled WGS sequence"/>
</dbReference>
<dbReference type="AlphaFoldDB" id="A0A1Y1LBT5"/>
<evidence type="ECO:0000313" key="7">
    <source>
        <dbReference type="Proteomes" id="UP000327044"/>
    </source>
</evidence>
<evidence type="ECO:0000256" key="2">
    <source>
        <dbReference type="ARBA" id="ARBA00022741"/>
    </source>
</evidence>
<dbReference type="GO" id="GO:0032484">
    <property type="term" value="P:Ral protein signal transduction"/>
    <property type="evidence" value="ECO:0007669"/>
    <property type="project" value="TreeGrafter"/>
</dbReference>
<dbReference type="InterPro" id="IPR027417">
    <property type="entry name" value="P-loop_NTPase"/>
</dbReference>
<dbReference type="EMBL" id="GEZM01061573">
    <property type="protein sequence ID" value="JAV70361.1"/>
    <property type="molecule type" value="Transcribed_RNA"/>
</dbReference>
<dbReference type="InterPro" id="IPR042227">
    <property type="entry name" value="KBRS"/>
</dbReference>
<protein>
    <recommendedName>
        <fullName evidence="8">NF-kappa-B inhibitor-interacting Ras-like protein</fullName>
    </recommendedName>
</protein>